<name>A0A423T381_PENVA</name>
<dbReference type="InterPro" id="IPR050468">
    <property type="entry name" value="Cuticle_Struct_Prot"/>
</dbReference>
<dbReference type="Proteomes" id="UP000283509">
    <property type="component" value="Unassembled WGS sequence"/>
</dbReference>
<keyword evidence="5" id="KW-1185">Reference proteome</keyword>
<dbReference type="PANTHER" id="PTHR10380:SF196">
    <property type="entry name" value="CUTICULAR PROTEIN 72EA"/>
    <property type="match status" value="1"/>
</dbReference>
<reference evidence="4 5" key="2">
    <citation type="submission" date="2019-01" db="EMBL/GenBank/DDBJ databases">
        <title>The decoding of complex shrimp genome reveals the adaptation for benthos swimmer, frequently molting mechanism and breeding impact on genome.</title>
        <authorList>
            <person name="Sun Y."/>
            <person name="Gao Y."/>
            <person name="Yu Y."/>
        </authorList>
    </citation>
    <scope>NUCLEOTIDE SEQUENCE [LARGE SCALE GENOMIC DNA]</scope>
    <source>
        <tissue evidence="4">Muscle</tissue>
    </source>
</reference>
<dbReference type="PANTHER" id="PTHR10380">
    <property type="entry name" value="CUTICLE PROTEIN"/>
    <property type="match status" value="1"/>
</dbReference>
<dbReference type="InterPro" id="IPR000618">
    <property type="entry name" value="Insect_cuticle"/>
</dbReference>
<organism evidence="4 5">
    <name type="scientific">Penaeus vannamei</name>
    <name type="common">Whiteleg shrimp</name>
    <name type="synonym">Litopenaeus vannamei</name>
    <dbReference type="NCBI Taxonomy" id="6689"/>
    <lineage>
        <taxon>Eukaryota</taxon>
        <taxon>Metazoa</taxon>
        <taxon>Ecdysozoa</taxon>
        <taxon>Arthropoda</taxon>
        <taxon>Crustacea</taxon>
        <taxon>Multicrustacea</taxon>
        <taxon>Malacostraca</taxon>
        <taxon>Eumalacostraca</taxon>
        <taxon>Eucarida</taxon>
        <taxon>Decapoda</taxon>
        <taxon>Dendrobranchiata</taxon>
        <taxon>Penaeoidea</taxon>
        <taxon>Penaeidae</taxon>
        <taxon>Penaeus</taxon>
    </lineage>
</organism>
<evidence type="ECO:0000256" key="3">
    <source>
        <dbReference type="SAM" id="MobiDB-lite"/>
    </source>
</evidence>
<proteinExistence type="predicted"/>
<evidence type="ECO:0000256" key="1">
    <source>
        <dbReference type="ARBA" id="ARBA00022460"/>
    </source>
</evidence>
<feature type="compositionally biased region" description="Basic and acidic residues" evidence="3">
    <location>
        <begin position="16"/>
        <end position="31"/>
    </location>
</feature>
<dbReference type="OrthoDB" id="6515429at2759"/>
<evidence type="ECO:0000313" key="5">
    <source>
        <dbReference type="Proteomes" id="UP000283509"/>
    </source>
</evidence>
<sequence length="416" mass="45912">METHCCTLHTHHSSGRRHEPPDLRPSRDRAPPHTPSPSRRRKHTRPTQEAQLENKCATAPPGRCSSNYIKPRAPYALPDASCYASPLRSPRGWRSCPESDLPRALRVPSIPRIPSVPAGAQRRPRAYPLSSYYQSGATSPPVYQPTEAPVESAKTLFQPVQYQAPILSTWRPNTNPLRLCTNRFSLSIKLLSLSTSQFNTKRVLKSASTSRQPSTNRPAQYQPAQPQYQPIESQYQSLDQYGQYTFGFAGGDLARSETRGADGSVRGSYSYVDEDGRTQTQHYVADELGFRVTGTNLPQVPAGGAAAPVHEPLPTPQPVRDTPEVAAAKAAFLKAYNEAAIAAAEAPDEASRALRTPAVELLRRLDSIPMKISARLCNLFIHKALHDDDIHSPDRSLRQQFKQTGSGNAIKKPGWK</sequence>
<dbReference type="PRINTS" id="PR00947">
    <property type="entry name" value="CUTICLE"/>
</dbReference>
<comment type="caution">
    <text evidence="4">The sequence shown here is derived from an EMBL/GenBank/DDBJ whole genome shotgun (WGS) entry which is preliminary data.</text>
</comment>
<evidence type="ECO:0000256" key="2">
    <source>
        <dbReference type="PROSITE-ProRule" id="PRU00497"/>
    </source>
</evidence>
<dbReference type="EMBL" id="QCYY01002380">
    <property type="protein sequence ID" value="ROT70845.1"/>
    <property type="molecule type" value="Genomic_DNA"/>
</dbReference>
<dbReference type="GO" id="GO:0062129">
    <property type="term" value="C:chitin-based extracellular matrix"/>
    <property type="evidence" value="ECO:0007669"/>
    <property type="project" value="TreeGrafter"/>
</dbReference>
<feature type="region of interest" description="Disordered" evidence="3">
    <location>
        <begin position="1"/>
        <end position="63"/>
    </location>
</feature>
<feature type="compositionally biased region" description="Polar residues" evidence="3">
    <location>
        <begin position="206"/>
        <end position="217"/>
    </location>
</feature>
<dbReference type="GO" id="GO:0008010">
    <property type="term" value="F:structural constituent of chitin-based larval cuticle"/>
    <property type="evidence" value="ECO:0007669"/>
    <property type="project" value="TreeGrafter"/>
</dbReference>
<evidence type="ECO:0000313" key="4">
    <source>
        <dbReference type="EMBL" id="ROT70845.1"/>
    </source>
</evidence>
<dbReference type="PROSITE" id="PS51155">
    <property type="entry name" value="CHIT_BIND_RR_2"/>
    <property type="match status" value="1"/>
</dbReference>
<protein>
    <submittedName>
        <fullName evidence="4">Cuticle protein 6</fullName>
    </submittedName>
</protein>
<feature type="region of interest" description="Disordered" evidence="3">
    <location>
        <begin position="204"/>
        <end position="226"/>
    </location>
</feature>
<dbReference type="Pfam" id="PF00379">
    <property type="entry name" value="Chitin_bind_4"/>
    <property type="match status" value="1"/>
</dbReference>
<keyword evidence="1 2" id="KW-0193">Cuticle</keyword>
<reference evidence="4 5" key="1">
    <citation type="submission" date="2018-04" db="EMBL/GenBank/DDBJ databases">
        <authorList>
            <person name="Zhang X."/>
            <person name="Yuan J."/>
            <person name="Li F."/>
            <person name="Xiang J."/>
        </authorList>
    </citation>
    <scope>NUCLEOTIDE SEQUENCE [LARGE SCALE GENOMIC DNA]</scope>
    <source>
        <tissue evidence="4">Muscle</tissue>
    </source>
</reference>
<dbReference type="PROSITE" id="PS00233">
    <property type="entry name" value="CHIT_BIND_RR_1"/>
    <property type="match status" value="1"/>
</dbReference>
<dbReference type="InterPro" id="IPR031311">
    <property type="entry name" value="CHIT_BIND_RR_consensus"/>
</dbReference>
<dbReference type="AlphaFoldDB" id="A0A423T381"/>
<gene>
    <name evidence="4" type="ORF">C7M84_010864</name>
</gene>
<accession>A0A423T381</accession>